<dbReference type="InterPro" id="IPR004001">
    <property type="entry name" value="Actin_CS"/>
</dbReference>
<dbReference type="WBParaSite" id="HCON_00021065-00001">
    <property type="protein sequence ID" value="HCON_00021065-00001"/>
    <property type="gene ID" value="HCON_00021065"/>
</dbReference>
<feature type="domain" description="SH3" evidence="4">
    <location>
        <begin position="47"/>
        <end position="108"/>
    </location>
</feature>
<dbReference type="AlphaFoldDB" id="A0A7I5E630"/>
<dbReference type="SUPFAM" id="SSF50044">
    <property type="entry name" value="SH3-domain"/>
    <property type="match status" value="2"/>
</dbReference>
<dbReference type="Gene3D" id="2.30.30.40">
    <property type="entry name" value="SH3 Domains"/>
    <property type="match status" value="2"/>
</dbReference>
<feature type="compositionally biased region" description="Polar residues" evidence="3">
    <location>
        <begin position="268"/>
        <end position="287"/>
    </location>
</feature>
<dbReference type="CDD" id="cd11875">
    <property type="entry name" value="SH3_CD2AP-like_3"/>
    <property type="match status" value="1"/>
</dbReference>
<dbReference type="Pfam" id="PF00018">
    <property type="entry name" value="SH3_1"/>
    <property type="match status" value="1"/>
</dbReference>
<dbReference type="PRINTS" id="PR00452">
    <property type="entry name" value="SH3DOMAIN"/>
</dbReference>
<dbReference type="PROSITE" id="PS50002">
    <property type="entry name" value="SH3"/>
    <property type="match status" value="2"/>
</dbReference>
<dbReference type="OMA" id="YKAAHED"/>
<dbReference type="OrthoDB" id="10255964at2759"/>
<evidence type="ECO:0000313" key="6">
    <source>
        <dbReference type="WBParaSite" id="HCON_00021065-00001"/>
    </source>
</evidence>
<proteinExistence type="predicted"/>
<keyword evidence="1 2" id="KW-0728">SH3 domain</keyword>
<feature type="region of interest" description="Disordered" evidence="3">
    <location>
        <begin position="345"/>
        <end position="379"/>
    </location>
</feature>
<dbReference type="Proteomes" id="UP000025227">
    <property type="component" value="Unplaced"/>
</dbReference>
<evidence type="ECO:0000259" key="4">
    <source>
        <dbReference type="PROSITE" id="PS50002"/>
    </source>
</evidence>
<evidence type="ECO:0000313" key="5">
    <source>
        <dbReference type="Proteomes" id="UP000025227"/>
    </source>
</evidence>
<dbReference type="InterPro" id="IPR036028">
    <property type="entry name" value="SH3-like_dom_sf"/>
</dbReference>
<feature type="region of interest" description="Disordered" evidence="3">
    <location>
        <begin position="259"/>
        <end position="292"/>
    </location>
</feature>
<protein>
    <submittedName>
        <fullName evidence="6">SH3 domain-containing kinase-binding protein 1</fullName>
    </submittedName>
</protein>
<reference evidence="6" key="1">
    <citation type="submission" date="2020-12" db="UniProtKB">
        <authorList>
            <consortium name="WormBaseParasite"/>
        </authorList>
    </citation>
    <scope>IDENTIFICATION</scope>
    <source>
        <strain evidence="6">MHco3</strain>
    </source>
</reference>
<feature type="domain" description="SH3" evidence="4">
    <location>
        <begin position="159"/>
        <end position="221"/>
    </location>
</feature>
<dbReference type="InterPro" id="IPR001452">
    <property type="entry name" value="SH3_domain"/>
</dbReference>
<sequence length="523" mass="56564">MASIQGDIMVGGNVKSLVDRLSKDFSASKPPLSAHEPKKPLVSKPSQPLQHVIVAFAYKAEQSDELSLAVGDVIEVLEEVEDGWSRGRLLRTNAIGMFPTNFVKPDVPPSSTLNRDEVVVRRTADPDQPEANRRTPSAIGGVNIFGGKTLHADVKEDTKTKEMARVKFEYKPQHSDELELKKIGELVTIIRKDCGDAGWFEGEIEGRRGLFPDNFVELVQVPISTQSGTIYNPPLSHHSKIVTKHPMVNPPGMMPPAVPAKPLKQKLSESSTSINGAGASPPSSAVGMSSPPPLLPSQLKQQNSAFEAARKLISKDLVVGQPGQVSSKLTKSVIVTSGSEGVAASRPMSSVTTEEASDEVVRPLSHVTKTRARPPGKRPASMMLIKKKGSMDNLLESPSKPVASELPEKSTFTSTIGTTLSSPHSSFSTNREVHTMSPASITPASITPPVKAVPLRPPPVETKLEEKKEHVSNIKPSAGVLTRFSTLPSSSTFDSEWVSRKEYNELLERLASMEARIAQLEKR</sequence>
<dbReference type="PANTHER" id="PTHR14167:SF116">
    <property type="entry name" value="CAP, ISOFORM AC"/>
    <property type="match status" value="1"/>
</dbReference>
<organism evidence="5 6">
    <name type="scientific">Haemonchus contortus</name>
    <name type="common">Barber pole worm</name>
    <dbReference type="NCBI Taxonomy" id="6289"/>
    <lineage>
        <taxon>Eukaryota</taxon>
        <taxon>Metazoa</taxon>
        <taxon>Ecdysozoa</taxon>
        <taxon>Nematoda</taxon>
        <taxon>Chromadorea</taxon>
        <taxon>Rhabditida</taxon>
        <taxon>Rhabditina</taxon>
        <taxon>Rhabditomorpha</taxon>
        <taxon>Strongyloidea</taxon>
        <taxon>Trichostrongylidae</taxon>
        <taxon>Haemonchus</taxon>
    </lineage>
</organism>
<evidence type="ECO:0000256" key="2">
    <source>
        <dbReference type="PROSITE-ProRule" id="PRU00192"/>
    </source>
</evidence>
<accession>A0A7I5E630</accession>
<dbReference type="PANTHER" id="PTHR14167">
    <property type="entry name" value="SH3 DOMAIN-CONTAINING"/>
    <property type="match status" value="1"/>
</dbReference>
<dbReference type="InterPro" id="IPR050384">
    <property type="entry name" value="Endophilin_SH3RF"/>
</dbReference>
<dbReference type="Pfam" id="PF14604">
    <property type="entry name" value="SH3_9"/>
    <property type="match status" value="1"/>
</dbReference>
<evidence type="ECO:0000256" key="1">
    <source>
        <dbReference type="ARBA" id="ARBA00022443"/>
    </source>
</evidence>
<dbReference type="SMART" id="SM00326">
    <property type="entry name" value="SH3"/>
    <property type="match status" value="2"/>
</dbReference>
<dbReference type="PROSITE" id="PS00432">
    <property type="entry name" value="ACTINS_2"/>
    <property type="match status" value="1"/>
</dbReference>
<keyword evidence="5" id="KW-1185">Reference proteome</keyword>
<evidence type="ECO:0000256" key="3">
    <source>
        <dbReference type="SAM" id="MobiDB-lite"/>
    </source>
</evidence>
<name>A0A7I5E630_HAECO</name>